<comment type="cofactor">
    <cofactor evidence="13">
        <name>heme</name>
        <dbReference type="ChEBI" id="CHEBI:30413"/>
    </cofactor>
    <text evidence="13">Binds 4 heme groups per subunit.</text>
</comment>
<name>A0A1G8RC87_9GAMM</name>
<dbReference type="PIRSF" id="PIRSF000013">
    <property type="entry name" value="4_hem_cytochrm_NapC"/>
    <property type="match status" value="1"/>
</dbReference>
<feature type="domain" description="NapC/NirT cytochrome c N-terminal" evidence="16">
    <location>
        <begin position="30"/>
        <end position="190"/>
    </location>
</feature>
<evidence type="ECO:0000256" key="2">
    <source>
        <dbReference type="ARBA" id="ARBA00007395"/>
    </source>
</evidence>
<dbReference type="Gene3D" id="1.10.3820.10">
    <property type="entry name" value="Di-heme elbow motif domain"/>
    <property type="match status" value="1"/>
</dbReference>
<keyword evidence="5 12" id="KW-0349">Heme</keyword>
<dbReference type="GO" id="GO:0009055">
    <property type="term" value="F:electron transfer activity"/>
    <property type="evidence" value="ECO:0007669"/>
    <property type="project" value="TreeGrafter"/>
</dbReference>
<keyword evidence="7 12" id="KW-0479">Metal-binding</keyword>
<evidence type="ECO:0000256" key="14">
    <source>
        <dbReference type="PIRSR" id="PIRSR000013-2"/>
    </source>
</evidence>
<sequence length="190" mass="21208">MVDNNQQSGWAKLWKQPKSKWLLGIPLGAFLALAIGAVGTVGFNTVLHATSSDAFCVNCHVPSFAAEEVKLSKHGMSKSGMVVNCADCHVSKEFVPKMVRKISAMKEVYLELKGEITTKEEFLAYKKDGAARIIAEMKSNDSRECRTCHDVTRMNFDKQKKVAAKMHQKMDKMGKTCIDCHKYKVAHKKP</sequence>
<dbReference type="InterPro" id="IPR051174">
    <property type="entry name" value="Cytochrome_c-type_ET"/>
</dbReference>
<keyword evidence="6 15" id="KW-0812">Transmembrane</keyword>
<evidence type="ECO:0000256" key="8">
    <source>
        <dbReference type="ARBA" id="ARBA00022982"/>
    </source>
</evidence>
<gene>
    <name evidence="17" type="ORF">SAMN04488540_105129</name>
</gene>
<evidence type="ECO:0000259" key="16">
    <source>
        <dbReference type="Pfam" id="PF03264"/>
    </source>
</evidence>
<feature type="binding site" description="covalent" evidence="13">
    <location>
        <position position="88"/>
    </location>
    <ligand>
        <name>heme</name>
        <dbReference type="ChEBI" id="CHEBI:30413"/>
        <label>2</label>
    </ligand>
</feature>
<dbReference type="AlphaFoldDB" id="A0A1G8RC87"/>
<evidence type="ECO:0000256" key="3">
    <source>
        <dbReference type="ARBA" id="ARBA00022448"/>
    </source>
</evidence>
<evidence type="ECO:0000256" key="9">
    <source>
        <dbReference type="ARBA" id="ARBA00022989"/>
    </source>
</evidence>
<comment type="PTM">
    <text evidence="12">Binds 4 heme groups per subunit.</text>
</comment>
<dbReference type="GO" id="GO:0005886">
    <property type="term" value="C:plasma membrane"/>
    <property type="evidence" value="ECO:0007669"/>
    <property type="project" value="UniProtKB-SubCell"/>
</dbReference>
<evidence type="ECO:0000256" key="15">
    <source>
        <dbReference type="SAM" id="Phobius"/>
    </source>
</evidence>
<dbReference type="InterPro" id="IPR038266">
    <property type="entry name" value="NapC/NirT_cytc_sf"/>
</dbReference>
<dbReference type="GO" id="GO:0009061">
    <property type="term" value="P:anaerobic respiration"/>
    <property type="evidence" value="ECO:0007669"/>
    <property type="project" value="TreeGrafter"/>
</dbReference>
<dbReference type="PANTHER" id="PTHR30333:SF3">
    <property type="entry name" value="CYTOCHROME C-TYPE PROTEIN TORY"/>
    <property type="match status" value="1"/>
</dbReference>
<evidence type="ECO:0000313" key="17">
    <source>
        <dbReference type="EMBL" id="SDJ14576.1"/>
    </source>
</evidence>
<organism evidence="17 18">
    <name type="scientific">Ferrimonas sediminum</name>
    <dbReference type="NCBI Taxonomy" id="718193"/>
    <lineage>
        <taxon>Bacteria</taxon>
        <taxon>Pseudomonadati</taxon>
        <taxon>Pseudomonadota</taxon>
        <taxon>Gammaproteobacteria</taxon>
        <taxon>Alteromonadales</taxon>
        <taxon>Ferrimonadaceae</taxon>
        <taxon>Ferrimonas</taxon>
    </lineage>
</organism>
<dbReference type="OrthoDB" id="9782159at2"/>
<dbReference type="InterPro" id="IPR005126">
    <property type="entry name" value="NapC/NirT_cyt_c_N"/>
</dbReference>
<evidence type="ECO:0000256" key="13">
    <source>
        <dbReference type="PIRSR" id="PIRSR000013-1"/>
    </source>
</evidence>
<dbReference type="GO" id="GO:0019333">
    <property type="term" value="P:denitrification pathway"/>
    <property type="evidence" value="ECO:0007669"/>
    <property type="project" value="InterPro"/>
</dbReference>
<keyword evidence="9 15" id="KW-1133">Transmembrane helix</keyword>
<accession>A0A1G8RC87</accession>
<feature type="binding site" description="axial binding residue" evidence="14">
    <location>
        <position position="107"/>
    </location>
    <ligand>
        <name>heme</name>
        <dbReference type="ChEBI" id="CHEBI:30413"/>
        <label>1</label>
    </ligand>
    <ligandPart>
        <name>Fe</name>
        <dbReference type="ChEBI" id="CHEBI:18248"/>
    </ligandPart>
</feature>
<dbReference type="SUPFAM" id="SSF48695">
    <property type="entry name" value="Multiheme cytochromes"/>
    <property type="match status" value="1"/>
</dbReference>
<keyword evidence="11 15" id="KW-0472">Membrane</keyword>
<feature type="binding site" description="axial binding residue" evidence="14">
    <location>
        <position position="187"/>
    </location>
    <ligand>
        <name>heme</name>
        <dbReference type="ChEBI" id="CHEBI:30413"/>
        <label>2</label>
    </ligand>
    <ligandPart>
        <name>Fe</name>
        <dbReference type="ChEBI" id="CHEBI:18248"/>
    </ligandPart>
</feature>
<dbReference type="Proteomes" id="UP000199527">
    <property type="component" value="Unassembled WGS sequence"/>
</dbReference>
<keyword evidence="8 12" id="KW-0249">Electron transport</keyword>
<evidence type="ECO:0000256" key="10">
    <source>
        <dbReference type="ARBA" id="ARBA00023004"/>
    </source>
</evidence>
<feature type="binding site" description="covalent" evidence="13">
    <location>
        <position position="56"/>
    </location>
    <ligand>
        <name>heme</name>
        <dbReference type="ChEBI" id="CHEBI:30413"/>
        <label>1</label>
    </ligand>
</feature>
<feature type="binding site" description="covalent" evidence="13">
    <location>
        <position position="180"/>
    </location>
    <ligand>
        <name>heme</name>
        <dbReference type="ChEBI" id="CHEBI:30413"/>
        <label>4</label>
    </ligand>
</feature>
<dbReference type="Pfam" id="PF03264">
    <property type="entry name" value="Cytochrom_NNT"/>
    <property type="match status" value="1"/>
</dbReference>
<dbReference type="InterPro" id="IPR036280">
    <property type="entry name" value="Multihaem_cyt_sf"/>
</dbReference>
<evidence type="ECO:0000313" key="18">
    <source>
        <dbReference type="Proteomes" id="UP000199527"/>
    </source>
</evidence>
<comment type="similarity">
    <text evidence="2">Belongs to the NapC/NirT/NrfH family.</text>
</comment>
<dbReference type="GO" id="GO:0020037">
    <property type="term" value="F:heme binding"/>
    <property type="evidence" value="ECO:0007669"/>
    <property type="project" value="InterPro"/>
</dbReference>
<evidence type="ECO:0000256" key="12">
    <source>
        <dbReference type="PIRNR" id="PIRNR000013"/>
    </source>
</evidence>
<feature type="binding site" description="covalent" evidence="13">
    <location>
        <position position="145"/>
    </location>
    <ligand>
        <name>heme</name>
        <dbReference type="ChEBI" id="CHEBI:30413"/>
        <label>3</label>
    </ligand>
</feature>
<feature type="binding site" description="covalent" evidence="13">
    <location>
        <position position="148"/>
    </location>
    <ligand>
        <name>heme</name>
        <dbReference type="ChEBI" id="CHEBI:30413"/>
        <label>3</label>
    </ligand>
</feature>
<comment type="subcellular location">
    <subcellularLocation>
        <location evidence="1">Cell membrane</location>
        <topology evidence="1">Single-pass membrane protein</topology>
    </subcellularLocation>
</comment>
<dbReference type="EMBL" id="FNEM01000005">
    <property type="protein sequence ID" value="SDJ14576.1"/>
    <property type="molecule type" value="Genomic_DNA"/>
</dbReference>
<dbReference type="PANTHER" id="PTHR30333">
    <property type="entry name" value="CYTOCHROME C-TYPE PROTEIN"/>
    <property type="match status" value="1"/>
</dbReference>
<evidence type="ECO:0000256" key="5">
    <source>
        <dbReference type="ARBA" id="ARBA00022617"/>
    </source>
</evidence>
<dbReference type="InterPro" id="IPR024717">
    <property type="entry name" value="NapC/NirT/NrfH"/>
</dbReference>
<evidence type="ECO:0000256" key="7">
    <source>
        <dbReference type="ARBA" id="ARBA00022723"/>
    </source>
</evidence>
<feature type="transmembrane region" description="Helical" evidence="15">
    <location>
        <begin position="21"/>
        <end position="43"/>
    </location>
</feature>
<keyword evidence="18" id="KW-1185">Reference proteome</keyword>
<evidence type="ECO:0000256" key="4">
    <source>
        <dbReference type="ARBA" id="ARBA00022475"/>
    </source>
</evidence>
<keyword evidence="3 12" id="KW-0813">Transport</keyword>
<evidence type="ECO:0000256" key="6">
    <source>
        <dbReference type="ARBA" id="ARBA00022692"/>
    </source>
</evidence>
<feature type="binding site" description="covalent" evidence="13">
    <location>
        <position position="177"/>
    </location>
    <ligand>
        <name>heme</name>
        <dbReference type="ChEBI" id="CHEBI:30413"/>
        <label>4</label>
    </ligand>
</feature>
<keyword evidence="10 12" id="KW-0408">Iron</keyword>
<reference evidence="18" key="1">
    <citation type="submission" date="2016-10" db="EMBL/GenBank/DDBJ databases">
        <authorList>
            <person name="Varghese N."/>
            <person name="Submissions S."/>
        </authorList>
    </citation>
    <scope>NUCLEOTIDE SEQUENCE [LARGE SCALE GENOMIC DNA]</scope>
    <source>
        <strain evidence="18">DSM 23317</strain>
    </source>
</reference>
<feature type="binding site" description="axial binding residue" evidence="14">
    <location>
        <position position="149"/>
    </location>
    <ligand>
        <name>heme</name>
        <dbReference type="ChEBI" id="CHEBI:30413"/>
        <label>3</label>
    </ligand>
    <ligandPart>
        <name>Fe</name>
        <dbReference type="ChEBI" id="CHEBI:18248"/>
    </ligandPart>
</feature>
<evidence type="ECO:0000256" key="11">
    <source>
        <dbReference type="ARBA" id="ARBA00023136"/>
    </source>
</evidence>
<feature type="binding site" description="covalent" evidence="13">
    <location>
        <position position="85"/>
    </location>
    <ligand>
        <name>heme</name>
        <dbReference type="ChEBI" id="CHEBI:30413"/>
        <label>2</label>
    </ligand>
</feature>
<feature type="binding site" description="covalent" evidence="13">
    <location>
        <position position="59"/>
    </location>
    <ligand>
        <name>heme</name>
        <dbReference type="ChEBI" id="CHEBI:30413"/>
        <label>1</label>
    </ligand>
</feature>
<proteinExistence type="inferred from homology"/>
<keyword evidence="4" id="KW-1003">Cell membrane</keyword>
<feature type="binding site" description="axial binding residue" evidence="14">
    <location>
        <position position="181"/>
    </location>
    <ligand>
        <name>heme</name>
        <dbReference type="ChEBI" id="CHEBI:30413"/>
        <label>4</label>
    </ligand>
    <ligandPart>
        <name>Fe</name>
        <dbReference type="ChEBI" id="CHEBI:18248"/>
    </ligandPart>
</feature>
<evidence type="ECO:0000256" key="1">
    <source>
        <dbReference type="ARBA" id="ARBA00004162"/>
    </source>
</evidence>
<dbReference type="RefSeq" id="WP_090364679.1">
    <property type="nucleotide sequence ID" value="NZ_FNEM01000005.1"/>
</dbReference>
<dbReference type="GO" id="GO:0046872">
    <property type="term" value="F:metal ion binding"/>
    <property type="evidence" value="ECO:0007669"/>
    <property type="project" value="UniProtKB-KW"/>
</dbReference>
<feature type="binding site" description="axial binding residue" evidence="14">
    <location>
        <position position="89"/>
    </location>
    <ligand>
        <name>heme</name>
        <dbReference type="ChEBI" id="CHEBI:30413"/>
        <label>2</label>
    </ligand>
    <ligandPart>
        <name>Fe</name>
        <dbReference type="ChEBI" id="CHEBI:18248"/>
    </ligandPart>
</feature>
<protein>
    <recommendedName>
        <fullName evidence="12">Cytochrome c-type protein</fullName>
    </recommendedName>
</protein>